<feature type="chain" id="PRO_5020316237" evidence="2">
    <location>
        <begin position="19"/>
        <end position="298"/>
    </location>
</feature>
<sequence>MPRLALPSLLAACGLLLAACQSAPPAATAPAVQLVPTTPTAPADDNLNAVLWVQRSAEYQAAATQTYRAATAQLEAALTSRDWDALVPAERGNAVKGLKPAIVLDLDETVLDNSPYQARLIRDNAEYSDATWNAWVAEAKAKPVPGVVDFAKAANARGITLVYISNRAVQLKDATLSNLRQAGLPVADDSVFLGLGTQVPGCQSKGSEKDCRRRLAGQRYRVLMQFGDQLGDFVHVDQNTPEGRARLLAQYGQWFGQRWWMLPGPTYGSWEPALFGNDFKQPRESRRAAKRAALEVAE</sequence>
<dbReference type="CDD" id="cd07534">
    <property type="entry name" value="HAD_CAP"/>
    <property type="match status" value="1"/>
</dbReference>
<dbReference type="Proteomes" id="UP000289784">
    <property type="component" value="Unassembled WGS sequence"/>
</dbReference>
<dbReference type="SFLD" id="SFLDG01125">
    <property type="entry name" value="C1.1:_Acid_Phosphatase_Like"/>
    <property type="match status" value="1"/>
</dbReference>
<gene>
    <name evidence="3" type="ORF">EPA99_07040</name>
</gene>
<dbReference type="SFLD" id="SFLDS00003">
    <property type="entry name" value="Haloacid_Dehalogenase"/>
    <property type="match status" value="1"/>
</dbReference>
<dbReference type="AlphaFoldDB" id="A0A4Q1JVU4"/>
<dbReference type="SUPFAM" id="SSF56784">
    <property type="entry name" value="HAD-like"/>
    <property type="match status" value="1"/>
</dbReference>
<comment type="caution">
    <text evidence="3">The sequence shown here is derived from an EMBL/GenBank/DDBJ whole genome shotgun (WGS) entry which is preliminary data.</text>
</comment>
<dbReference type="PROSITE" id="PS51257">
    <property type="entry name" value="PROKAR_LIPOPROTEIN"/>
    <property type="match status" value="1"/>
</dbReference>
<dbReference type="InterPro" id="IPR023214">
    <property type="entry name" value="HAD_sf"/>
</dbReference>
<feature type="signal peptide" evidence="2">
    <location>
        <begin position="1"/>
        <end position="18"/>
    </location>
</feature>
<dbReference type="InterPro" id="IPR006423">
    <property type="entry name" value="Lipo_e_P4"/>
</dbReference>
<dbReference type="InterPro" id="IPR005519">
    <property type="entry name" value="Acid_phosphat_B-like"/>
</dbReference>
<evidence type="ECO:0000313" key="4">
    <source>
        <dbReference type="Proteomes" id="UP000289784"/>
    </source>
</evidence>
<reference evidence="3 4" key="1">
    <citation type="submission" date="2019-01" db="EMBL/GenBank/DDBJ databases">
        <title>Pseudoxanthomonas composti sp. nov., isolated from compost.</title>
        <authorList>
            <person name="Yang G."/>
        </authorList>
    </citation>
    <scope>NUCLEOTIDE SEQUENCE [LARGE SCALE GENOMIC DNA]</scope>
    <source>
        <strain evidence="3 4">GSS15</strain>
    </source>
</reference>
<evidence type="ECO:0000313" key="3">
    <source>
        <dbReference type="EMBL" id="RXR06398.1"/>
    </source>
</evidence>
<evidence type="ECO:0000256" key="1">
    <source>
        <dbReference type="ARBA" id="ARBA00022729"/>
    </source>
</evidence>
<dbReference type="OrthoDB" id="395856at2"/>
<dbReference type="Pfam" id="PF03767">
    <property type="entry name" value="Acid_phosphat_B"/>
    <property type="match status" value="1"/>
</dbReference>
<keyword evidence="1 2" id="KW-0732">Signal</keyword>
<proteinExistence type="predicted"/>
<accession>A0A4Q1JVU4</accession>
<protein>
    <submittedName>
        <fullName evidence="3">5'-nucleotidase, lipoprotein e(P4) family</fullName>
    </submittedName>
</protein>
<keyword evidence="3" id="KW-0449">Lipoprotein</keyword>
<dbReference type="Gene3D" id="3.40.50.1000">
    <property type="entry name" value="HAD superfamily/HAD-like"/>
    <property type="match status" value="1"/>
</dbReference>
<dbReference type="InterPro" id="IPR036412">
    <property type="entry name" value="HAD-like_sf"/>
</dbReference>
<dbReference type="GO" id="GO:0009279">
    <property type="term" value="C:cell outer membrane"/>
    <property type="evidence" value="ECO:0007669"/>
    <property type="project" value="InterPro"/>
</dbReference>
<dbReference type="PIRSF" id="PIRSF019271">
    <property type="entry name" value="Acid_Ptase_C"/>
    <property type="match status" value="1"/>
</dbReference>
<dbReference type="EMBL" id="SAWZ01000003">
    <property type="protein sequence ID" value="RXR06398.1"/>
    <property type="molecule type" value="Genomic_DNA"/>
</dbReference>
<organism evidence="3 4">
    <name type="scientific">Pseudoxanthomonas composti</name>
    <dbReference type="NCBI Taxonomy" id="2137479"/>
    <lineage>
        <taxon>Bacteria</taxon>
        <taxon>Pseudomonadati</taxon>
        <taxon>Pseudomonadota</taxon>
        <taxon>Gammaproteobacteria</taxon>
        <taxon>Lysobacterales</taxon>
        <taxon>Lysobacteraceae</taxon>
        <taxon>Pseudoxanthomonas</taxon>
    </lineage>
</organism>
<evidence type="ECO:0000256" key="2">
    <source>
        <dbReference type="SAM" id="SignalP"/>
    </source>
</evidence>
<keyword evidence="4" id="KW-1185">Reference proteome</keyword>
<dbReference type="RefSeq" id="WP_129470505.1">
    <property type="nucleotide sequence ID" value="NZ_SAWZ01000003.1"/>
</dbReference>
<dbReference type="PANTHER" id="PTHR31284">
    <property type="entry name" value="ACID PHOSPHATASE-LIKE PROTEIN"/>
    <property type="match status" value="1"/>
</dbReference>
<dbReference type="PANTHER" id="PTHR31284:SF10">
    <property type="entry name" value="ACID PHOSPHATASE-LIKE PROTEIN"/>
    <property type="match status" value="1"/>
</dbReference>
<name>A0A4Q1JVU4_9GAMM</name>